<evidence type="ECO:0000313" key="1">
    <source>
        <dbReference type="EMBL" id="VEP13936.1"/>
    </source>
</evidence>
<dbReference type="EMBL" id="CAACVJ010000145">
    <property type="protein sequence ID" value="VEP13936.1"/>
    <property type="molecule type" value="Genomic_DNA"/>
</dbReference>
<sequence>MTRAIESLKEKWLDLYRDEDRVGHRVE</sequence>
<keyword evidence="2" id="KW-1185">Reference proteome</keyword>
<reference evidence="1 2" key="1">
    <citation type="submission" date="2019-01" db="EMBL/GenBank/DDBJ databases">
        <authorList>
            <person name="Brito A."/>
        </authorList>
    </citation>
    <scope>NUCLEOTIDE SEQUENCE [LARGE SCALE GENOMIC DNA]</scope>
    <source>
        <strain evidence="1">1</strain>
    </source>
</reference>
<gene>
    <name evidence="1" type="ORF">H1P_2290016</name>
</gene>
<dbReference type="Proteomes" id="UP000320055">
    <property type="component" value="Unassembled WGS sequence"/>
</dbReference>
<dbReference type="AlphaFoldDB" id="A0A563VR45"/>
<proteinExistence type="predicted"/>
<accession>A0A563VR45</accession>
<evidence type="ECO:0000313" key="2">
    <source>
        <dbReference type="Proteomes" id="UP000320055"/>
    </source>
</evidence>
<protein>
    <submittedName>
        <fullName evidence="1">Uncharacterized protein</fullName>
    </submittedName>
</protein>
<organism evidence="1 2">
    <name type="scientific">Hyella patelloides LEGE 07179</name>
    <dbReference type="NCBI Taxonomy" id="945734"/>
    <lineage>
        <taxon>Bacteria</taxon>
        <taxon>Bacillati</taxon>
        <taxon>Cyanobacteriota</taxon>
        <taxon>Cyanophyceae</taxon>
        <taxon>Pleurocapsales</taxon>
        <taxon>Hyellaceae</taxon>
        <taxon>Hyella</taxon>
    </lineage>
</organism>
<name>A0A563VR45_9CYAN</name>